<protein>
    <recommendedName>
        <fullName evidence="3">CoA-dependent acyltransferase</fullName>
    </recommendedName>
</protein>
<dbReference type="EMBL" id="ML213535">
    <property type="protein sequence ID" value="TFK45907.1"/>
    <property type="molecule type" value="Genomic_DNA"/>
</dbReference>
<dbReference type="OrthoDB" id="3235423at2759"/>
<evidence type="ECO:0000313" key="2">
    <source>
        <dbReference type="Proteomes" id="UP000305948"/>
    </source>
</evidence>
<reference evidence="1 2" key="1">
    <citation type="journal article" date="2019" name="Nat. Ecol. Evol.">
        <title>Megaphylogeny resolves global patterns of mushroom evolution.</title>
        <authorList>
            <person name="Varga T."/>
            <person name="Krizsan K."/>
            <person name="Foldi C."/>
            <person name="Dima B."/>
            <person name="Sanchez-Garcia M."/>
            <person name="Sanchez-Ramirez S."/>
            <person name="Szollosi G.J."/>
            <person name="Szarkandi J.G."/>
            <person name="Papp V."/>
            <person name="Albert L."/>
            <person name="Andreopoulos W."/>
            <person name="Angelini C."/>
            <person name="Antonin V."/>
            <person name="Barry K.W."/>
            <person name="Bougher N.L."/>
            <person name="Buchanan P."/>
            <person name="Buyck B."/>
            <person name="Bense V."/>
            <person name="Catcheside P."/>
            <person name="Chovatia M."/>
            <person name="Cooper J."/>
            <person name="Damon W."/>
            <person name="Desjardin D."/>
            <person name="Finy P."/>
            <person name="Geml J."/>
            <person name="Haridas S."/>
            <person name="Hughes K."/>
            <person name="Justo A."/>
            <person name="Karasinski D."/>
            <person name="Kautmanova I."/>
            <person name="Kiss B."/>
            <person name="Kocsube S."/>
            <person name="Kotiranta H."/>
            <person name="LaButti K.M."/>
            <person name="Lechner B.E."/>
            <person name="Liimatainen K."/>
            <person name="Lipzen A."/>
            <person name="Lukacs Z."/>
            <person name="Mihaltcheva S."/>
            <person name="Morgado L.N."/>
            <person name="Niskanen T."/>
            <person name="Noordeloos M.E."/>
            <person name="Ohm R.A."/>
            <person name="Ortiz-Santana B."/>
            <person name="Ovrebo C."/>
            <person name="Racz N."/>
            <person name="Riley R."/>
            <person name="Savchenko A."/>
            <person name="Shiryaev A."/>
            <person name="Soop K."/>
            <person name="Spirin V."/>
            <person name="Szebenyi C."/>
            <person name="Tomsovsky M."/>
            <person name="Tulloss R.E."/>
            <person name="Uehling J."/>
            <person name="Grigoriev I.V."/>
            <person name="Vagvolgyi C."/>
            <person name="Papp T."/>
            <person name="Martin F.M."/>
            <person name="Miettinen O."/>
            <person name="Hibbett D.S."/>
            <person name="Nagy L.G."/>
        </authorList>
    </citation>
    <scope>NUCLEOTIDE SEQUENCE [LARGE SCALE GENOMIC DNA]</scope>
    <source>
        <strain evidence="1 2">OMC1185</strain>
    </source>
</reference>
<dbReference type="AlphaFoldDB" id="A0A5C3MLZ4"/>
<evidence type="ECO:0008006" key="3">
    <source>
        <dbReference type="Google" id="ProtNLM"/>
    </source>
</evidence>
<dbReference type="PANTHER" id="PTHR42034:SF1">
    <property type="entry name" value="CONDENSATION DOMAIN-CONTAINING PROTEIN"/>
    <property type="match status" value="1"/>
</dbReference>
<name>A0A5C3MLZ4_9AGAM</name>
<evidence type="ECO:0000313" key="1">
    <source>
        <dbReference type="EMBL" id="TFK45907.1"/>
    </source>
</evidence>
<dbReference type="SUPFAM" id="SSF52777">
    <property type="entry name" value="CoA-dependent acyltransferases"/>
    <property type="match status" value="1"/>
</dbReference>
<proteinExistence type="predicted"/>
<gene>
    <name evidence="1" type="ORF">OE88DRAFT_1739865</name>
</gene>
<dbReference type="Proteomes" id="UP000305948">
    <property type="component" value="Unassembled WGS sequence"/>
</dbReference>
<dbReference type="Gene3D" id="3.30.559.30">
    <property type="entry name" value="Nonribosomal peptide synthetase, condensation domain"/>
    <property type="match status" value="1"/>
</dbReference>
<accession>A0A5C3MLZ4</accession>
<dbReference type="InterPro" id="IPR023213">
    <property type="entry name" value="CAT-like_dom_sf"/>
</dbReference>
<dbReference type="Gene3D" id="3.30.559.10">
    <property type="entry name" value="Chloramphenicol acetyltransferase-like domain"/>
    <property type="match status" value="1"/>
</dbReference>
<keyword evidence="2" id="KW-1185">Reference proteome</keyword>
<dbReference type="PANTHER" id="PTHR42034">
    <property type="entry name" value="CHROMOSOME 7, WHOLE GENOME SHOTGUN SEQUENCE-RELATED"/>
    <property type="match status" value="1"/>
</dbReference>
<sequence length="611" mass="65945">MSTQKSPWAWHSPPLPSAFSLVSQSPDTPHDRIYYRKLWGLEASMAVCTYALPGMANILVSCHITPPPGSSAPIDEPLVRAAVRALRFEQPTIATKLAFAGVAPGTFPQPDNGRFAYVVPASEEDVSAWLDDVVVTHAGHADIAAAVEAVTHALTGVGTSPPTTLFDLHFIPSTGADPTCAVVLNMGHALFDGIGCWLFLDLFTAKLAWMMGDPPSRANQPIPWGDEVARLAGAVPDRLKVPWAPEKIDEDLIMVDKLREAASIPKTVPGLHVPHPLGPPSKTGVWLKPLPPTTVKLLTAYARAHNCTLFTLFIAATVLALLRLHPPPDPSHAIDMPMYPAAVNLRGKSLREGEDKRAIAMTVGFHVYVARALGRFVREGQGEGALGTLAREIKAQVDEQMRYMDRAAFWGHEMLEFMGHYAASAKARDRPPEERAGTLPTLPSISSLGVMDPYLSPHHPIPVPIPPTPSPSQHLTTSHVHLRMRMPYNPSLLVHPYTWQGTCYVAASFAEGYWGTLAEQEACGDEEGAPVVTFMNAFMRILEEAAASMDGAASKAEPVVNVEVPPVVAGETPAPSKPPASVGRWDLSHVLSRLWDAWGGLRPTSPPVVPP</sequence>
<organism evidence="1 2">
    <name type="scientific">Heliocybe sulcata</name>
    <dbReference type="NCBI Taxonomy" id="5364"/>
    <lineage>
        <taxon>Eukaryota</taxon>
        <taxon>Fungi</taxon>
        <taxon>Dikarya</taxon>
        <taxon>Basidiomycota</taxon>
        <taxon>Agaricomycotina</taxon>
        <taxon>Agaricomycetes</taxon>
        <taxon>Gloeophyllales</taxon>
        <taxon>Gloeophyllaceae</taxon>
        <taxon>Heliocybe</taxon>
    </lineage>
</organism>